<dbReference type="InterPro" id="IPR007621">
    <property type="entry name" value="TPM_dom"/>
</dbReference>
<keyword evidence="1" id="KW-0812">Transmembrane</keyword>
<dbReference type="PANTHER" id="PTHR30373">
    <property type="entry name" value="UPF0603 PROTEIN YGCG"/>
    <property type="match status" value="1"/>
</dbReference>
<name>A0A6S5TTX9_PSEPU</name>
<dbReference type="Proteomes" id="UP000515680">
    <property type="component" value="Chromosome"/>
</dbReference>
<evidence type="ECO:0000313" key="3">
    <source>
        <dbReference type="EMBL" id="BBT41733.1"/>
    </source>
</evidence>
<dbReference type="AlphaFoldDB" id="A0A6S5TTX9"/>
<proteinExistence type="predicted"/>
<reference evidence="3 4" key="1">
    <citation type="submission" date="2019-12" db="EMBL/GenBank/DDBJ databases">
        <title>complete genome sequences of Pseudomonas putida str. WP8-W18-CRE-01 isolated from wastewater treatment plant effluent.</title>
        <authorList>
            <person name="Sekizuka T."/>
            <person name="Itokawa K."/>
            <person name="Yatsu K."/>
            <person name="Inamine Y."/>
            <person name="Kuroda M."/>
        </authorList>
    </citation>
    <scope>NUCLEOTIDE SEQUENCE [LARGE SCALE GENOMIC DNA]</scope>
    <source>
        <strain evidence="3 4">WP8-W18-CRE-01</strain>
    </source>
</reference>
<keyword evidence="1" id="KW-0472">Membrane</keyword>
<protein>
    <submittedName>
        <fullName evidence="3">Membrane protein</fullName>
    </submittedName>
</protein>
<keyword evidence="1" id="KW-1133">Transmembrane helix</keyword>
<dbReference type="Gene3D" id="3.10.310.50">
    <property type="match status" value="1"/>
</dbReference>
<sequence length="267" mass="30086">MHGRSFSWRLLLYSSPGFTWLIGPAWSNAAADYALYGGHHEIHFPPTGCRDNNNKNDRETHGMTVFNEYEQRQIAEAIARAEQRTDAELVTVLARRADDYAYLPLLWAALLALAIPGLAHMALGWPDLRSLLVVQVVTFVGLCLLLRNPRLASRLVPRLLRQRRASGLARQQFLELNLQHTAGATGVLIFVSEAERHVEILVDERIARHLPEQPWDAIIARFTEQVCQGQTLQGFVDCIEACGELLSEHVPPTFARNELPNRLVILD</sequence>
<feature type="transmembrane region" description="Helical" evidence="1">
    <location>
        <begin position="100"/>
        <end position="122"/>
    </location>
</feature>
<accession>A0A6S5TTX9</accession>
<evidence type="ECO:0000259" key="2">
    <source>
        <dbReference type="Pfam" id="PF04536"/>
    </source>
</evidence>
<gene>
    <name evidence="3" type="ORF">WP8W18C01_40740</name>
</gene>
<feature type="transmembrane region" description="Helical" evidence="1">
    <location>
        <begin position="128"/>
        <end position="146"/>
    </location>
</feature>
<dbReference type="PANTHER" id="PTHR30373:SF8">
    <property type="entry name" value="BLL7265 PROTEIN"/>
    <property type="match status" value="1"/>
</dbReference>
<evidence type="ECO:0000313" key="4">
    <source>
        <dbReference type="Proteomes" id="UP000515680"/>
    </source>
</evidence>
<dbReference type="EMBL" id="AP022227">
    <property type="protein sequence ID" value="BBT41733.1"/>
    <property type="molecule type" value="Genomic_DNA"/>
</dbReference>
<dbReference type="Pfam" id="PF04536">
    <property type="entry name" value="TPM_phosphatase"/>
    <property type="match status" value="1"/>
</dbReference>
<feature type="domain" description="TPM" evidence="2">
    <location>
        <begin position="167"/>
        <end position="243"/>
    </location>
</feature>
<organism evidence="3 4">
    <name type="scientific">Pseudomonas putida</name>
    <name type="common">Arthrobacter siderocapsulatus</name>
    <dbReference type="NCBI Taxonomy" id="303"/>
    <lineage>
        <taxon>Bacteria</taxon>
        <taxon>Pseudomonadati</taxon>
        <taxon>Pseudomonadota</taxon>
        <taxon>Gammaproteobacteria</taxon>
        <taxon>Pseudomonadales</taxon>
        <taxon>Pseudomonadaceae</taxon>
        <taxon>Pseudomonas</taxon>
    </lineage>
</organism>
<evidence type="ECO:0000256" key="1">
    <source>
        <dbReference type="SAM" id="Phobius"/>
    </source>
</evidence>